<evidence type="ECO:0000313" key="1">
    <source>
        <dbReference type="EMBL" id="EJX04129.1"/>
    </source>
</evidence>
<comment type="caution">
    <text evidence="1">The sequence shown here is derived from an EMBL/GenBank/DDBJ whole genome shotgun (WGS) entry which is preliminary data.</text>
</comment>
<name>J9GBB2_9ZZZZ</name>
<protein>
    <submittedName>
        <fullName evidence="1">Uncharacterized protein</fullName>
    </submittedName>
</protein>
<proteinExistence type="predicted"/>
<sequence>MNSIFPSRRDTEELPSILYSLAQEVRANKDTIEKNNLFMFVYNSLRFRRQRYNLSRNRKSILSKFKTKLRIITYILRVKSPSTCIFRRFFLFLPRDYEK</sequence>
<accession>J9GBB2</accession>
<dbReference type="EMBL" id="AMCI01001910">
    <property type="protein sequence ID" value="EJX04129.1"/>
    <property type="molecule type" value="Genomic_DNA"/>
</dbReference>
<reference evidence="1" key="1">
    <citation type="journal article" date="2012" name="PLoS ONE">
        <title>Gene sets for utilization of primary and secondary nutrition supplies in the distal gut of endangered iberian lynx.</title>
        <authorList>
            <person name="Alcaide M."/>
            <person name="Messina E."/>
            <person name="Richter M."/>
            <person name="Bargiela R."/>
            <person name="Peplies J."/>
            <person name="Huws S.A."/>
            <person name="Newbold C.J."/>
            <person name="Golyshin P.N."/>
            <person name="Simon M.A."/>
            <person name="Lopez G."/>
            <person name="Yakimov M.M."/>
            <person name="Ferrer M."/>
        </authorList>
    </citation>
    <scope>NUCLEOTIDE SEQUENCE</scope>
</reference>
<organism evidence="1">
    <name type="scientific">gut metagenome</name>
    <dbReference type="NCBI Taxonomy" id="749906"/>
    <lineage>
        <taxon>unclassified sequences</taxon>
        <taxon>metagenomes</taxon>
        <taxon>organismal metagenomes</taxon>
    </lineage>
</organism>
<dbReference type="AlphaFoldDB" id="J9GBB2"/>
<gene>
    <name evidence="1" type="ORF">EVA_07762</name>
</gene>